<evidence type="ECO:0000259" key="8">
    <source>
        <dbReference type="Pfam" id="PF25036"/>
    </source>
</evidence>
<feature type="compositionally biased region" description="Polar residues" evidence="6">
    <location>
        <begin position="1625"/>
        <end position="1643"/>
    </location>
</feature>
<dbReference type="InParanoid" id="A0A152A7B1"/>
<keyword evidence="4" id="KW-0445">Lipid transport</keyword>
<dbReference type="GO" id="GO:0006623">
    <property type="term" value="P:protein targeting to vacuole"/>
    <property type="evidence" value="ECO:0007669"/>
    <property type="project" value="TreeGrafter"/>
</dbReference>
<feature type="region of interest" description="Disordered" evidence="6">
    <location>
        <begin position="1819"/>
        <end position="1841"/>
    </location>
</feature>
<feature type="compositionally biased region" description="Low complexity" evidence="6">
    <location>
        <begin position="2021"/>
        <end position="2041"/>
    </location>
</feature>
<dbReference type="EMBL" id="LODT01000004">
    <property type="protein sequence ID" value="KYR02132.1"/>
    <property type="molecule type" value="Genomic_DNA"/>
</dbReference>
<evidence type="ECO:0000256" key="5">
    <source>
        <dbReference type="ARBA" id="ARBA00033718"/>
    </source>
</evidence>
<evidence type="ECO:0000256" key="4">
    <source>
        <dbReference type="ARBA" id="ARBA00023055"/>
    </source>
</evidence>
<dbReference type="InterPro" id="IPR056748">
    <property type="entry name" value="VPS13-like_C"/>
</dbReference>
<dbReference type="PANTHER" id="PTHR16166">
    <property type="entry name" value="VACUOLAR PROTEIN SORTING-ASSOCIATED PROTEIN VPS13"/>
    <property type="match status" value="1"/>
</dbReference>
<evidence type="ECO:0000256" key="2">
    <source>
        <dbReference type="ARBA" id="ARBA00006545"/>
    </source>
</evidence>
<feature type="region of interest" description="Disordered" evidence="6">
    <location>
        <begin position="2019"/>
        <end position="2041"/>
    </location>
</feature>
<dbReference type="FunCoup" id="A0A152A7B1">
    <property type="interactions" value="357"/>
</dbReference>
<dbReference type="OMA" id="SGWRPIR"/>
<dbReference type="Proteomes" id="UP000076078">
    <property type="component" value="Unassembled WGS sequence"/>
</dbReference>
<gene>
    <name evidence="10" type="ORF">DLAC_00932</name>
</gene>
<evidence type="ECO:0000313" key="10">
    <source>
        <dbReference type="EMBL" id="KYR02132.1"/>
    </source>
</evidence>
<evidence type="ECO:0000259" key="9">
    <source>
        <dbReference type="Pfam" id="PF25037"/>
    </source>
</evidence>
<dbReference type="PANTHER" id="PTHR16166:SF93">
    <property type="entry name" value="INTERMEMBRANE LIPID TRANSFER PROTEIN VPS13"/>
    <property type="match status" value="1"/>
</dbReference>
<dbReference type="GO" id="GO:0045053">
    <property type="term" value="P:protein retention in Golgi apparatus"/>
    <property type="evidence" value="ECO:0007669"/>
    <property type="project" value="TreeGrafter"/>
</dbReference>
<feature type="region of interest" description="Disordered" evidence="6">
    <location>
        <begin position="1584"/>
        <end position="1643"/>
    </location>
</feature>
<feature type="region of interest" description="Disordered" evidence="6">
    <location>
        <begin position="1208"/>
        <end position="1254"/>
    </location>
</feature>
<dbReference type="InterPro" id="IPR009543">
    <property type="entry name" value="VPS13_VAB"/>
</dbReference>
<feature type="region of interest" description="Disordered" evidence="6">
    <location>
        <begin position="1705"/>
        <end position="1724"/>
    </location>
</feature>
<organism evidence="10 11">
    <name type="scientific">Tieghemostelium lacteum</name>
    <name type="common">Slime mold</name>
    <name type="synonym">Dictyostelium lacteum</name>
    <dbReference type="NCBI Taxonomy" id="361077"/>
    <lineage>
        <taxon>Eukaryota</taxon>
        <taxon>Amoebozoa</taxon>
        <taxon>Evosea</taxon>
        <taxon>Eumycetozoa</taxon>
        <taxon>Dictyostelia</taxon>
        <taxon>Dictyosteliales</taxon>
        <taxon>Raperosteliaceae</taxon>
        <taxon>Tieghemostelium</taxon>
    </lineage>
</organism>
<evidence type="ECO:0000313" key="11">
    <source>
        <dbReference type="Proteomes" id="UP000076078"/>
    </source>
</evidence>
<evidence type="ECO:0000256" key="1">
    <source>
        <dbReference type="ARBA" id="ARBA00004170"/>
    </source>
</evidence>
<feature type="compositionally biased region" description="Low complexity" evidence="6">
    <location>
        <begin position="1827"/>
        <end position="1841"/>
    </location>
</feature>
<reference evidence="10 11" key="1">
    <citation type="submission" date="2015-12" db="EMBL/GenBank/DDBJ databases">
        <title>Dictyostelia acquired genes for synthesis and detection of signals that induce cell-type specialization by lateral gene transfer from prokaryotes.</title>
        <authorList>
            <person name="Gloeckner G."/>
            <person name="Schaap P."/>
        </authorList>
    </citation>
    <scope>NUCLEOTIDE SEQUENCE [LARGE SCALE GENOMIC DNA]</scope>
    <source>
        <strain evidence="10 11">TK</strain>
    </source>
</reference>
<sequence length="3364" mass="379763">MVFEGLVSDVLSRVLGEYVKNLNKDQLKIGIFGGNVTLTNLELKEDALANLPINLPVQVKKGFLGRLELKVPWKDLKSKPVIIHIDQIFALAVPQSHSYKYDEKEELEKQQKIKRNKLENYEWIKSLKEAEENEIGTGKEKDTFTNRLVTKIIDNLQIVVNKVHIRFENKNDLGKMYSIGVTLDKISAQSCDERWIPSFIDSSKTQVIRKLAEMHSLGVYIDESTQSFQNLSTSDFVNRFLDIIPDQNTSPILLKKFIVKPISSQLKVTINKNEIIDKAIPKIISDCIFSQITVSLSSLQYRTILHVLQFTNEFLRDIKYLKYRPTTTVHQNPKAWWKYVIQVHLEQIRQKYFKRSWAYLLERRRDRIQYIQLFKRSLPKITWLQPLTKDEQKAIQQLEDKLSFEDIIYFRSLAYAEIKKEAERNKQRKEFLDSKKSERGFFTNLFSTQKKKEDEEKAPIVQLSKDERDELYKTIEYSEVVGSVEEPPDWIKVVANLEMKGFNIQLVDNDQVFMDATYSALLVKFEQRNEGIKLAASIKLFEVYDQYTKKTQFPKIISSIPTKGTGTFASVIVDTRPPDKNQDLFIEMNMDPLNVVAVKPLIFKVVDFFHDPNLDITNISNRAGNHIVNFTERAKVQLQDAIDNHKTLALFVNIHAPVFIIPETVVSNMDNKTNALVVDLGNFKVRSDLTDANIKGKIVGSTANENDFYDKFLVSLESVHVLLTDDLSMVWNDNRLKKDSHIIHKFDIQLKVFSCIQQDNLTLTKLKIQGELNQFDVMLSDKKIKQLLSLAESITNDINAHANKQVLSLPSTGSIPTDTSSTNTPAKAIDVTTQQLTANTEEKTEFQKNLLLNHRNISAQFVIKSINVHLANQQTDLITLSLQDLSVNFVQRTYDMHGSFEMGSLQILDNFTKNSLKKLATSNPFKDLQGHLTSPEFVHHSSESSSMVLMDFKQINSDSPEYQKLDFNVQLNIQNFYFVINPSTIYQLLLLMKTIEGPKVIQQQTPKLISSSTTTRVQGAINTSTNATGTKPVEGSSTGGTRRVVLRTLRFQVPKKKPLSEYIGFRFKVSIKSLGLALNQDDDNLLGLFSINGFQTEVTSYRDTRLVVSGSLSNMILQDFTPQALKSSYKHVIKPSHEQQTMVDFQFKTHPANLVDYQGYESSIQANVRSIIIHANLPFLLTVQDYFLGGTFEPVLNPYFKVPGQSEDIKAQSPQQVSPIAQSPVQQSPGTQSPGQQSPTLTSSNGGQGDSHPITRMKMNIDIETPILVIPQSSTHQNKIQMELGKVLISNSFSDHPKAKSPMDNMKIQIQNTSISIHNEFGVSNFLEKLSLEITLSRTLQQPNVHPDIEDMNMNIVVPKISFLLDEKQYKFYLAMADSLTGQMEETNQHINEIKTLRNNAIKALPSNSLTSNQIQAQAEFDMQYFTENEVIAGMGKVVSRINIKMEHFSFSIINHEEEIAHFTIRDTLVELCNTNSNKTKLQLQMKSILLTDTRKSSKNIFKSILKNSSQQELPFIQLGYIRENTLGDQYINIDISKPNLFLSPTPLFLIAEFFTKPIKDKEMEKKIFDLHDIDDIENQLMDSDDEQTSNDQSGSKFVSASASNPNNNNSSNINIGSRNRSASTASPNQQTKPKRQPSITLNAMVNPTVTLVENESEVTRCLTFKTKLTLNFKRDPRGIENAKISIQNTKIDIYRPISNEVQDQSQVSFSGTNSAGSNSGSGMQGSIDFSKVYESQGSRPIQILKPIELIKIIYTKSNLTGSETEWNQDIQIDCSALKLFFSYDDITTISNIANHILEQQKHISQRLDQSLSAHNASQTTSTLNRSTSSAGTSTDFSASSSSMAQLPSLKEDILYGQNEKLTFKCPTLSILFINESPEIYLPLAEIFLSDIDASGCNWSTDLQLKTVITLKADYFNEINMKFEPLIEDWEFRVDLKKYYPSGKIRGSFMATKDVLNINVSYGLIQSLYSTIQLINMIDKNNEKANNRKGTVKTNQLITPSILTKHLVGFTDEHLDDNKYTTTTSTNNNNSSGSNSSMMSSMSSKQQFHSHWISNETGLELEYSLPKYETPFYKLDSGSQLVPVPVKLSKSRDSTIGDHLQLTLKINNFTVNNISLDSVGFIIYQLQSTSSTNVKGNQENVTTSNPPVNVGTVQTLINEVLCEVRLRPDGSKIVILKSLYQFENNTNHSLSVKFDNNTTMDIQKNTRFSLPLMMSNSFKQFSFRLQDSGLWSETVEMSSLMTVDSKLFKLLDTSSQNKASFISLVCQKHDYHSTGKNYYSIQFYPPIQIENLLPHPFNISLNGAEKIRLNCGDLIDIYCYAPGNPLTAVISDLEGFPETKHNIISGDSSSPNIAKQFKLTNSCRDLVLDIEKTENIRGIRLLSFYCQYWLVNNTLLPLQVKLGDHDSLTIPINEMDQEPHLPVLFSSSSMKIKVSTHSKDEPQAPNEKMKKRYSPSFPIITVGNANPVLVPNPGNGVYEFSYKVEFCKNSKFGLSKIVTFSPRHVIHNTLTYPVLVSQFLDQKDKHDKDSKEANNNNNNNPGLGGGCLSIITKHHHNSGCQVVGEMRLEPGEFKPYHWPSNKTQDTKICIQPLPPGNEKYRHSGGFFIDSASDYAVKCRSEDNNIRLLYHINIQDQNGTLYVTIPNVKDESAPYLVQNDTQFILKYYQKDHEQLIDTIPSGGKQNFGWDDPSGDYIIHATINDKPIKKRININKIKGYQCVIDKLITIYITISIEGCSRLIQFSTNERRYKKLKKLEDNSLSQSQDTSEYHLFIRMKGIGISIIDQTPLELAYISMKELFIQMTQSHVENTLEIKLAEFQIDNQLVKTEFPVILASVHDEKTQGKDFLHLSLVKSTVNNIDYFRYFSVLVQELNVQFEDHWLKVLLDFFSTLPDFTNSAPTSTINTAGSSSSSSSSSRSSPSLQYYQFEPKKLYSSVDIKPKSLDSSSMKMLYFVLMVLNPIKLNLTLALQNDGLFQTNHKILSSIEGLGLSLTKLDRAPITLNGLIMEHPFSSRNTFIEKIKSSYISQILRQFYIILGSIDAIGNPAGLFRNFGTGVHDFFVEPAQGIVKSPAEFGKGLAKGTSSLVKNSIYGTFNTLSKITSTIGTGVANLSFDDQYLHERKIQQSRKPKHIGEGLAMGGVGLGRGLLQGITGIVTKPVEGAKKGGLAGLAKGLVQGVVGVAVKPATAVIDLTTKATEGIKNTTNLQVDVDRVRPPRYFPSDGVLCTFNHPESEGWFLLKTSHKGKHAHENYIWHQVINPDQTVIISDQSIILIKNKKNLLHSTFIYNVLYSVIKQVTLVPSKGICLDFDPPQTLSLLERDQKRTTIGVTNPNVNELLYVKLSHSIELFKKTHLSPKLPIKK</sequence>
<feature type="compositionally biased region" description="Polar residues" evidence="6">
    <location>
        <begin position="1212"/>
        <end position="1221"/>
    </location>
</feature>
<comment type="caution">
    <text evidence="10">The sequence shown here is derived from an EMBL/GenBank/DDBJ whole genome shotgun (WGS) entry which is preliminary data.</text>
</comment>
<dbReference type="Pfam" id="PF25036">
    <property type="entry name" value="VPS13_VAB"/>
    <property type="match status" value="1"/>
</dbReference>
<comment type="similarity">
    <text evidence="2">Belongs to the VPS13 family.</text>
</comment>
<dbReference type="OrthoDB" id="428159at2759"/>
<accession>A0A152A7B1</accession>
<dbReference type="Pfam" id="PF12624">
    <property type="entry name" value="VPS13_N"/>
    <property type="match status" value="1"/>
</dbReference>
<dbReference type="GO" id="GO:0016020">
    <property type="term" value="C:membrane"/>
    <property type="evidence" value="ECO:0007669"/>
    <property type="project" value="UniProtKB-SubCell"/>
</dbReference>
<keyword evidence="3" id="KW-0813">Transport</keyword>
<keyword evidence="11" id="KW-1185">Reference proteome</keyword>
<dbReference type="Pfam" id="PF25037">
    <property type="entry name" value="VPS13_C"/>
    <property type="match status" value="1"/>
</dbReference>
<evidence type="ECO:0000256" key="3">
    <source>
        <dbReference type="ARBA" id="ARBA00022448"/>
    </source>
</evidence>
<feature type="domain" description="Vacuolar protein sorting-associated protein 13 VPS13 adaptor binding" evidence="8">
    <location>
        <begin position="2155"/>
        <end position="2693"/>
    </location>
</feature>
<name>A0A152A7B1_TIELA</name>
<dbReference type="InterPro" id="IPR026854">
    <property type="entry name" value="VPS13_N"/>
</dbReference>
<feature type="compositionally biased region" description="Low complexity" evidence="6">
    <location>
        <begin position="1709"/>
        <end position="1724"/>
    </location>
</feature>
<feature type="domain" description="Chorein N-terminal" evidence="7">
    <location>
        <begin position="2"/>
        <end position="1319"/>
    </location>
</feature>
<proteinExistence type="inferred from homology"/>
<comment type="function">
    <text evidence="5">Mediates the transfer of lipids between membranes at organelle contact sites.</text>
</comment>
<protein>
    <submittedName>
        <fullName evidence="10">Vacuolar protein sorting-associated protein 13 family protein</fullName>
    </submittedName>
</protein>
<comment type="subcellular location">
    <subcellularLocation>
        <location evidence="1">Membrane</location>
        <topology evidence="1">Peripheral membrane protein</topology>
    </subcellularLocation>
</comment>
<evidence type="ECO:0000256" key="6">
    <source>
        <dbReference type="SAM" id="MobiDB-lite"/>
    </source>
</evidence>
<dbReference type="GO" id="GO:0006869">
    <property type="term" value="P:lipid transport"/>
    <property type="evidence" value="ECO:0007669"/>
    <property type="project" value="UniProtKB-KW"/>
</dbReference>
<feature type="domain" description="Intermembrane lipid transfer protein VPS13-like C-terminal" evidence="9">
    <location>
        <begin position="3215"/>
        <end position="3311"/>
    </location>
</feature>
<evidence type="ECO:0000259" key="7">
    <source>
        <dbReference type="Pfam" id="PF12624"/>
    </source>
</evidence>
<feature type="compositionally biased region" description="Low complexity" evidence="6">
    <location>
        <begin position="1222"/>
        <end position="1240"/>
    </location>
</feature>
<feature type="compositionally biased region" description="Low complexity" evidence="6">
    <location>
        <begin position="1600"/>
        <end position="1624"/>
    </location>
</feature>
<dbReference type="InterPro" id="IPR026847">
    <property type="entry name" value="VPS13"/>
</dbReference>
<feature type="compositionally biased region" description="Polar residues" evidence="6">
    <location>
        <begin position="1590"/>
        <end position="1599"/>
    </location>
</feature>